<dbReference type="GO" id="GO:0046872">
    <property type="term" value="F:metal ion binding"/>
    <property type="evidence" value="ECO:0007669"/>
    <property type="project" value="UniProtKB-KW"/>
</dbReference>
<dbReference type="Pfam" id="PF12544">
    <property type="entry name" value="LAM_C"/>
    <property type="match status" value="1"/>
</dbReference>
<dbReference type="SUPFAM" id="SSF102114">
    <property type="entry name" value="Radical SAM enzymes"/>
    <property type="match status" value="1"/>
</dbReference>
<feature type="region of interest" description="Disordered" evidence="16">
    <location>
        <begin position="403"/>
        <end position="422"/>
    </location>
</feature>
<dbReference type="PIRSF" id="PIRSF004911">
    <property type="entry name" value="DUF160"/>
    <property type="match status" value="1"/>
</dbReference>
<dbReference type="STRING" id="1123323.SAMN05216245_1273"/>
<dbReference type="SFLD" id="SFLDG01070">
    <property type="entry name" value="PLP-dependent"/>
    <property type="match status" value="1"/>
</dbReference>
<feature type="binding site" evidence="14">
    <location>
        <position position="129"/>
    </location>
    <ligand>
        <name>[4Fe-4S] cluster</name>
        <dbReference type="ChEBI" id="CHEBI:49883"/>
        <note>4Fe-4S-S-AdoMet</note>
    </ligand>
</feature>
<feature type="binding site" evidence="14">
    <location>
        <position position="132"/>
    </location>
    <ligand>
        <name>[4Fe-4S] cluster</name>
        <dbReference type="ChEBI" id="CHEBI:49883"/>
        <note>4Fe-4S-S-AdoMet</note>
    </ligand>
</feature>
<evidence type="ECO:0000256" key="9">
    <source>
        <dbReference type="ARBA" id="ARBA00022723"/>
    </source>
</evidence>
<comment type="cofactor">
    <cofactor evidence="3">
        <name>[4Fe-4S] cluster</name>
        <dbReference type="ChEBI" id="CHEBI:49883"/>
    </cofactor>
</comment>
<evidence type="ECO:0000256" key="10">
    <source>
        <dbReference type="ARBA" id="ARBA00022898"/>
    </source>
</evidence>
<evidence type="ECO:0000259" key="17">
    <source>
        <dbReference type="PROSITE" id="PS51918"/>
    </source>
</evidence>
<evidence type="ECO:0000256" key="7">
    <source>
        <dbReference type="ARBA" id="ARBA00022485"/>
    </source>
</evidence>
<comment type="catalytic activity">
    <reaction evidence="1">
        <text>L-lysine = (3S)-3,6-diaminohexanoate</text>
        <dbReference type="Rhea" id="RHEA:19177"/>
        <dbReference type="ChEBI" id="CHEBI:32551"/>
        <dbReference type="ChEBI" id="CHEBI:57434"/>
        <dbReference type="EC" id="5.4.3.2"/>
    </reaction>
</comment>
<dbReference type="InterPro" id="IPR025895">
    <property type="entry name" value="LAM_C_dom"/>
</dbReference>
<dbReference type="NCBIfam" id="TIGR00238">
    <property type="entry name" value="KamA family radical SAM protein"/>
    <property type="match status" value="1"/>
</dbReference>
<dbReference type="Gene3D" id="6.20.120.40">
    <property type="match status" value="1"/>
</dbReference>
<name>A0A1I2E0E4_9FIRM</name>
<evidence type="ECO:0000256" key="8">
    <source>
        <dbReference type="ARBA" id="ARBA00022691"/>
    </source>
</evidence>
<gene>
    <name evidence="18" type="ORF">SAMN05216245_1273</name>
</gene>
<evidence type="ECO:0000256" key="4">
    <source>
        <dbReference type="ARBA" id="ARBA00008703"/>
    </source>
</evidence>
<organism evidence="18 19">
    <name type="scientific">Succiniclasticum ruminis DSM 9236</name>
    <dbReference type="NCBI Taxonomy" id="1123323"/>
    <lineage>
        <taxon>Bacteria</taxon>
        <taxon>Bacillati</taxon>
        <taxon>Bacillota</taxon>
        <taxon>Negativicutes</taxon>
        <taxon>Acidaminococcales</taxon>
        <taxon>Acidaminococcaceae</taxon>
        <taxon>Succiniclasticum</taxon>
    </lineage>
</organism>
<evidence type="ECO:0000313" key="19">
    <source>
        <dbReference type="Proteomes" id="UP000198896"/>
    </source>
</evidence>
<sequence length="422" mass="47952">MKTRNGLFADVAESDWNDWRWQVIHRATTVKDLEDYGIVLTEEERNGIEATLGRLRMAVTPYYLSLIDLDNPYDPVRKQAIPTANELNFAPYEDADPLAEDEFSPVPGVTHRYPDRVLLLVTDQCSMYCRHCTRRRFAGQHDQNVPMEQIMRGIEYIRNNEHIRDVLISGGDALMLSDAVLEKVMSELRAIEHVEIIRFGTRTPVVCPQRITPELCNMIKKYHPVWCNTHFNHPNELTDEARQACARLADAGIPLGNQSVLLAGVNDCVHVMKELVNALVRARVRPYYIYNCDPSLGLSHFRTPVSKGIEIMEALRGHTSGFCIPTFVVDAPGGGGKTPVMPNYLISQTPRKVILRNYEGVITTYTEPENYKNECHCPVCEGKKKPLNPLTGVAELASGVEQKHLDPDRMLRRERKESWSKK</sequence>
<dbReference type="AlphaFoldDB" id="A0A1I2E0E4"/>
<keyword evidence="19" id="KW-1185">Reference proteome</keyword>
<dbReference type="FunFam" id="3.20.20.70:FF:000095">
    <property type="entry name" value="Lysine 2,3-aminomutase"/>
    <property type="match status" value="1"/>
</dbReference>
<dbReference type="NCBIfam" id="TIGR03820">
    <property type="entry name" value="lys_2_3_AblA"/>
    <property type="match status" value="1"/>
</dbReference>
<dbReference type="Gene3D" id="3.20.20.70">
    <property type="entry name" value="Aldolase class I"/>
    <property type="match status" value="1"/>
</dbReference>
<evidence type="ECO:0000256" key="3">
    <source>
        <dbReference type="ARBA" id="ARBA00001966"/>
    </source>
</evidence>
<dbReference type="InterPro" id="IPR003739">
    <property type="entry name" value="Lys_aminomutase/Glu_NH3_mut"/>
</dbReference>
<dbReference type="InterPro" id="IPR007197">
    <property type="entry name" value="rSAM"/>
</dbReference>
<evidence type="ECO:0000313" key="18">
    <source>
        <dbReference type="EMBL" id="SFE86325.1"/>
    </source>
</evidence>
<keyword evidence="10 15" id="KW-0663">Pyridoxal phosphate</keyword>
<dbReference type="InterPro" id="IPR013785">
    <property type="entry name" value="Aldolase_TIM"/>
</dbReference>
<comment type="cofactor">
    <cofactor evidence="2 15">
        <name>pyridoxal 5'-phosphate</name>
        <dbReference type="ChEBI" id="CHEBI:597326"/>
    </cofactor>
</comment>
<dbReference type="EC" id="5.4.3.2" evidence="5"/>
<protein>
    <recommendedName>
        <fullName evidence="6">L-lysine 2,3-aminomutase</fullName>
        <ecNumber evidence="5">5.4.3.2</ecNumber>
    </recommendedName>
</protein>
<dbReference type="PANTHER" id="PTHR30538:SF1">
    <property type="entry name" value="L-LYSINE 2,3-AMINOMUTASE"/>
    <property type="match status" value="1"/>
</dbReference>
<accession>A0A1I2E0E4</accession>
<evidence type="ECO:0000256" key="12">
    <source>
        <dbReference type="ARBA" id="ARBA00023014"/>
    </source>
</evidence>
<keyword evidence="9 14" id="KW-0479">Metal-binding</keyword>
<dbReference type="SFLD" id="SFLDF00283">
    <property type="entry name" value="L-lysine_2_3-aminomutase_(LAM"/>
    <property type="match status" value="1"/>
</dbReference>
<dbReference type="Gene3D" id="6.10.140.1170">
    <property type="match status" value="1"/>
</dbReference>
<evidence type="ECO:0000256" key="16">
    <source>
        <dbReference type="SAM" id="MobiDB-lite"/>
    </source>
</evidence>
<dbReference type="OrthoDB" id="9768064at2"/>
<dbReference type="InterPro" id="IPR058240">
    <property type="entry name" value="rSAM_sf"/>
</dbReference>
<dbReference type="EMBL" id="FONL01000027">
    <property type="protein sequence ID" value="SFE86325.1"/>
    <property type="molecule type" value="Genomic_DNA"/>
</dbReference>
<keyword evidence="7 14" id="KW-0004">4Fe-4S</keyword>
<keyword evidence="8" id="KW-0949">S-adenosyl-L-methionine</keyword>
<evidence type="ECO:0000256" key="15">
    <source>
        <dbReference type="PIRSR" id="PIRSR603739-50"/>
    </source>
</evidence>
<evidence type="ECO:0000256" key="13">
    <source>
        <dbReference type="ARBA" id="ARBA00023235"/>
    </source>
</evidence>
<feature type="modified residue" description="N6-(pyridoxal phosphate)lysine" evidence="15">
    <location>
        <position position="337"/>
    </location>
</feature>
<dbReference type="GO" id="GO:0051539">
    <property type="term" value="F:4 iron, 4 sulfur cluster binding"/>
    <property type="evidence" value="ECO:0007669"/>
    <property type="project" value="UniProtKB-KW"/>
</dbReference>
<evidence type="ECO:0000256" key="14">
    <source>
        <dbReference type="PIRSR" id="PIRSR004911-1"/>
    </source>
</evidence>
<evidence type="ECO:0000256" key="5">
    <source>
        <dbReference type="ARBA" id="ARBA00012144"/>
    </source>
</evidence>
<dbReference type="Pfam" id="PF04055">
    <property type="entry name" value="Radical_SAM"/>
    <property type="match status" value="1"/>
</dbReference>
<keyword evidence="13" id="KW-0413">Isomerase</keyword>
<keyword evidence="11" id="KW-0408">Iron</keyword>
<dbReference type="InterPro" id="IPR022459">
    <property type="entry name" value="Lysine_aminomutase"/>
</dbReference>
<dbReference type="RefSeq" id="WP_093914288.1">
    <property type="nucleotide sequence ID" value="NZ_FONL01000027.1"/>
</dbReference>
<evidence type="ECO:0000256" key="6">
    <source>
        <dbReference type="ARBA" id="ARBA00022363"/>
    </source>
</evidence>
<dbReference type="Proteomes" id="UP000198896">
    <property type="component" value="Unassembled WGS sequence"/>
</dbReference>
<proteinExistence type="inferred from homology"/>
<evidence type="ECO:0000256" key="1">
    <source>
        <dbReference type="ARBA" id="ARBA00000911"/>
    </source>
</evidence>
<feature type="binding site" evidence="14">
    <location>
        <position position="125"/>
    </location>
    <ligand>
        <name>[4Fe-4S] cluster</name>
        <dbReference type="ChEBI" id="CHEBI:49883"/>
        <note>4Fe-4S-S-AdoMet</note>
    </ligand>
</feature>
<dbReference type="SFLD" id="SFLDS00029">
    <property type="entry name" value="Radical_SAM"/>
    <property type="match status" value="1"/>
</dbReference>
<dbReference type="CDD" id="cd01335">
    <property type="entry name" value="Radical_SAM"/>
    <property type="match status" value="1"/>
</dbReference>
<comment type="similarity">
    <text evidence="4">Belongs to the radical SAM superfamily. KamA family.</text>
</comment>
<evidence type="ECO:0000256" key="2">
    <source>
        <dbReference type="ARBA" id="ARBA00001933"/>
    </source>
</evidence>
<dbReference type="PROSITE" id="PS51918">
    <property type="entry name" value="RADICAL_SAM"/>
    <property type="match status" value="1"/>
</dbReference>
<reference evidence="18 19" key="1">
    <citation type="submission" date="2016-10" db="EMBL/GenBank/DDBJ databases">
        <authorList>
            <person name="de Groot N.N."/>
        </authorList>
    </citation>
    <scope>NUCLEOTIDE SEQUENCE [LARGE SCALE GENOMIC DNA]</scope>
    <source>
        <strain evidence="18 19">DSM 9236</strain>
    </source>
</reference>
<feature type="domain" description="Radical SAM core" evidence="17">
    <location>
        <begin position="111"/>
        <end position="322"/>
    </location>
</feature>
<evidence type="ECO:0000256" key="11">
    <source>
        <dbReference type="ARBA" id="ARBA00023004"/>
    </source>
</evidence>
<dbReference type="GO" id="GO:0050066">
    <property type="term" value="F:L-lysine 2,3-aminomutase activity"/>
    <property type="evidence" value="ECO:0007669"/>
    <property type="project" value="UniProtKB-EC"/>
</dbReference>
<dbReference type="PANTHER" id="PTHR30538">
    <property type="entry name" value="LYSINE 2,3-AMINOMUTASE-RELATED"/>
    <property type="match status" value="1"/>
</dbReference>
<keyword evidence="12 14" id="KW-0411">Iron-sulfur</keyword>